<sequence length="144" mass="16891">MGVMSRQVLPVCSICCVCCPSLRARSRHPVKRYKQLLADIFPRSQGGEPNERKIGKLCEYASRNPLRIPKMNVFGLWEHLLRCSILNDYGIFFFFLRSFVKNMNVEFRAYPIIALLDKQFFIKFVMLLLDFLRSMLQISNYSRA</sequence>
<dbReference type="InterPro" id="IPR055296">
    <property type="entry name" value="SRL2-like"/>
</dbReference>
<name>A0A2U1KJ38_ARTAN</name>
<keyword evidence="2" id="KW-1185">Reference proteome</keyword>
<gene>
    <name evidence="1" type="ORF">CTI12_AA596600</name>
</gene>
<evidence type="ECO:0000313" key="2">
    <source>
        <dbReference type="Proteomes" id="UP000245207"/>
    </source>
</evidence>
<dbReference type="AlphaFoldDB" id="A0A2U1KJ38"/>
<dbReference type="STRING" id="35608.A0A2U1KJ38"/>
<dbReference type="OrthoDB" id="19232at2759"/>
<evidence type="ECO:0000313" key="1">
    <source>
        <dbReference type="EMBL" id="PWA36775.1"/>
    </source>
</evidence>
<accession>A0A2U1KJ38</accession>
<protein>
    <submittedName>
        <fullName evidence="1">ARM repeat superfamily protein</fullName>
    </submittedName>
</protein>
<proteinExistence type="predicted"/>
<dbReference type="Proteomes" id="UP000245207">
    <property type="component" value="Unassembled WGS sequence"/>
</dbReference>
<dbReference type="PANTHER" id="PTHR46087:SF13">
    <property type="entry name" value="ARM REPEAT SUPERFAMILY PROTEIN"/>
    <property type="match status" value="1"/>
</dbReference>
<organism evidence="1 2">
    <name type="scientific">Artemisia annua</name>
    <name type="common">Sweet wormwood</name>
    <dbReference type="NCBI Taxonomy" id="35608"/>
    <lineage>
        <taxon>Eukaryota</taxon>
        <taxon>Viridiplantae</taxon>
        <taxon>Streptophyta</taxon>
        <taxon>Embryophyta</taxon>
        <taxon>Tracheophyta</taxon>
        <taxon>Spermatophyta</taxon>
        <taxon>Magnoliopsida</taxon>
        <taxon>eudicotyledons</taxon>
        <taxon>Gunneridae</taxon>
        <taxon>Pentapetalae</taxon>
        <taxon>asterids</taxon>
        <taxon>campanulids</taxon>
        <taxon>Asterales</taxon>
        <taxon>Asteraceae</taxon>
        <taxon>Asteroideae</taxon>
        <taxon>Anthemideae</taxon>
        <taxon>Artemisiinae</taxon>
        <taxon>Artemisia</taxon>
    </lineage>
</organism>
<reference evidence="1 2" key="1">
    <citation type="journal article" date="2018" name="Mol. Plant">
        <title>The genome of Artemisia annua provides insight into the evolution of Asteraceae family and artemisinin biosynthesis.</title>
        <authorList>
            <person name="Shen Q."/>
            <person name="Zhang L."/>
            <person name="Liao Z."/>
            <person name="Wang S."/>
            <person name="Yan T."/>
            <person name="Shi P."/>
            <person name="Liu M."/>
            <person name="Fu X."/>
            <person name="Pan Q."/>
            <person name="Wang Y."/>
            <person name="Lv Z."/>
            <person name="Lu X."/>
            <person name="Zhang F."/>
            <person name="Jiang W."/>
            <person name="Ma Y."/>
            <person name="Chen M."/>
            <person name="Hao X."/>
            <person name="Li L."/>
            <person name="Tang Y."/>
            <person name="Lv G."/>
            <person name="Zhou Y."/>
            <person name="Sun X."/>
            <person name="Brodelius P.E."/>
            <person name="Rose J.K.C."/>
            <person name="Tang K."/>
        </authorList>
    </citation>
    <scope>NUCLEOTIDE SEQUENCE [LARGE SCALE GENOMIC DNA]</scope>
    <source>
        <strain evidence="2">cv. Huhao1</strain>
        <tissue evidence="1">Leaf</tissue>
    </source>
</reference>
<dbReference type="PANTHER" id="PTHR46087">
    <property type="entry name" value="PUTATIVE, EXPRESSED-RELATED"/>
    <property type="match status" value="1"/>
</dbReference>
<comment type="caution">
    <text evidence="1">The sequence shown here is derived from an EMBL/GenBank/DDBJ whole genome shotgun (WGS) entry which is preliminary data.</text>
</comment>
<dbReference type="EMBL" id="PKPP01017680">
    <property type="protein sequence ID" value="PWA36775.1"/>
    <property type="molecule type" value="Genomic_DNA"/>
</dbReference>